<feature type="transmembrane region" description="Helical" evidence="1">
    <location>
        <begin position="16"/>
        <end position="36"/>
    </location>
</feature>
<dbReference type="EMBL" id="CP006365">
    <property type="protein sequence ID" value="AGU15868.1"/>
    <property type="molecule type" value="Genomic_DNA"/>
</dbReference>
<keyword evidence="1" id="KW-0472">Membrane</keyword>
<dbReference type="OrthoDB" id="4420358at2"/>
<dbReference type="AlphaFoldDB" id="U3GYM6"/>
<feature type="transmembrane region" description="Helical" evidence="1">
    <location>
        <begin position="175"/>
        <end position="192"/>
    </location>
</feature>
<feature type="transmembrane region" description="Helical" evidence="1">
    <location>
        <begin position="228"/>
        <end position="246"/>
    </location>
</feature>
<dbReference type="PATRIC" id="fig|1348662.3.peg.1747"/>
<evidence type="ECO:0000256" key="1">
    <source>
        <dbReference type="SAM" id="Phobius"/>
    </source>
</evidence>
<dbReference type="GeneID" id="78250501"/>
<sequence length="251" mass="27754">MRTLRAEWTKLHTTASLWWTTSLFLFFSFVFPLIQITMTDKDAPGAALGFTPSNMLLGMTAVAIVVIIIQAVMVVTTEYRYGVHTVTYTATPQRWKVLAAKLFLYATYAAVLSFLATVVVFAVGRLMLGSEYGAALEFGLDAVQEQLWKVPLTAVMMVVLAMGVGMLVRQSAGAISIVLVWYLMLEGLLSMLPKIGKFFTRFGPITNFNAFINDSPIPDAPWETTGSLVYSVVVFFVILLLGMLLINKRDV</sequence>
<reference evidence="2 3" key="1">
    <citation type="journal article" date="2013" name="Genome Announc.">
        <title>Whole-Genome Sequence of the Clinical Strain Corynebacterium argentoratense DSM 44202, Isolated from a Human Throat Specimen.</title>
        <authorList>
            <person name="Bomholt C."/>
            <person name="Glaub A."/>
            <person name="Gravermann K."/>
            <person name="Albersmeier A."/>
            <person name="Brinkrolf K."/>
            <person name="Ruckert C."/>
            <person name="Tauch A."/>
        </authorList>
    </citation>
    <scope>NUCLEOTIDE SEQUENCE [LARGE SCALE GENOMIC DNA]</scope>
    <source>
        <strain evidence="2">DSM 44202</strain>
    </source>
</reference>
<keyword evidence="1" id="KW-1133">Transmembrane helix</keyword>
<dbReference type="Proteomes" id="UP000016943">
    <property type="component" value="Chromosome"/>
</dbReference>
<evidence type="ECO:0000313" key="2">
    <source>
        <dbReference type="EMBL" id="AGU15868.1"/>
    </source>
</evidence>
<organism evidence="2 3">
    <name type="scientific">Corynebacterium argentoratense DSM 44202</name>
    <dbReference type="NCBI Taxonomy" id="1348662"/>
    <lineage>
        <taxon>Bacteria</taxon>
        <taxon>Bacillati</taxon>
        <taxon>Actinomycetota</taxon>
        <taxon>Actinomycetes</taxon>
        <taxon>Mycobacteriales</taxon>
        <taxon>Corynebacteriaceae</taxon>
        <taxon>Corynebacterium</taxon>
    </lineage>
</organism>
<evidence type="ECO:0008006" key="4">
    <source>
        <dbReference type="Google" id="ProtNLM"/>
    </source>
</evidence>
<dbReference type="STRING" id="1348662.CARG_08850"/>
<evidence type="ECO:0000313" key="3">
    <source>
        <dbReference type="Proteomes" id="UP000016943"/>
    </source>
</evidence>
<protein>
    <recommendedName>
        <fullName evidence="4">ABC transporter permease</fullName>
    </recommendedName>
</protein>
<accession>U3GYM6</accession>
<proteinExistence type="predicted"/>
<feature type="transmembrane region" description="Helical" evidence="1">
    <location>
        <begin position="102"/>
        <end position="128"/>
    </location>
</feature>
<dbReference type="KEGG" id="caz:CARG_08850"/>
<keyword evidence="1" id="KW-0812">Transmembrane</keyword>
<feature type="transmembrane region" description="Helical" evidence="1">
    <location>
        <begin position="56"/>
        <end position="75"/>
    </location>
</feature>
<gene>
    <name evidence="2" type="ORF">CARG_08850</name>
</gene>
<name>U3GYM6_9CORY</name>
<feature type="transmembrane region" description="Helical" evidence="1">
    <location>
        <begin position="148"/>
        <end position="168"/>
    </location>
</feature>
<dbReference type="RefSeq" id="WP_021012263.1">
    <property type="nucleotide sequence ID" value="NC_022198.1"/>
</dbReference>
<dbReference type="eggNOG" id="COG3087">
    <property type="taxonomic scope" value="Bacteria"/>
</dbReference>
<dbReference type="HOGENOM" id="CLU_051674_2_0_11"/>
<keyword evidence="3" id="KW-1185">Reference proteome</keyword>